<feature type="transmembrane region" description="Helical" evidence="1">
    <location>
        <begin position="7"/>
        <end position="30"/>
    </location>
</feature>
<gene>
    <name evidence="2" type="ORF">HCN56_00050</name>
</gene>
<dbReference type="EMBL" id="JAAVJD010000001">
    <property type="protein sequence ID" value="NJQ04010.1"/>
    <property type="molecule type" value="Genomic_DNA"/>
</dbReference>
<evidence type="ECO:0000313" key="2">
    <source>
        <dbReference type="EMBL" id="NJQ04010.1"/>
    </source>
</evidence>
<keyword evidence="1" id="KW-0472">Membrane</keyword>
<keyword evidence="1" id="KW-0812">Transmembrane</keyword>
<feature type="transmembrane region" description="Helical" evidence="1">
    <location>
        <begin position="36"/>
        <end position="61"/>
    </location>
</feature>
<proteinExistence type="predicted"/>
<comment type="caution">
    <text evidence="2">The sequence shown here is derived from an EMBL/GenBank/DDBJ whole genome shotgun (WGS) entry which is preliminary data.</text>
</comment>
<accession>A0A7X6CX04</accession>
<organism evidence="2 3">
    <name type="scientific">Streptomyces lonarensis</name>
    <dbReference type="NCBI Taxonomy" id="700599"/>
    <lineage>
        <taxon>Bacteria</taxon>
        <taxon>Bacillati</taxon>
        <taxon>Actinomycetota</taxon>
        <taxon>Actinomycetes</taxon>
        <taxon>Kitasatosporales</taxon>
        <taxon>Streptomycetaceae</taxon>
        <taxon>Streptomyces</taxon>
    </lineage>
</organism>
<dbReference type="Proteomes" id="UP000578686">
    <property type="component" value="Unassembled WGS sequence"/>
</dbReference>
<dbReference type="RefSeq" id="WP_167967317.1">
    <property type="nucleotide sequence ID" value="NZ_BHZG01000009.1"/>
</dbReference>
<evidence type="ECO:0000256" key="1">
    <source>
        <dbReference type="SAM" id="Phobius"/>
    </source>
</evidence>
<name>A0A7X6CX04_9ACTN</name>
<reference evidence="2 3" key="1">
    <citation type="submission" date="2020-03" db="EMBL/GenBank/DDBJ databases">
        <title>Draft genome of Streptomyces sp. ventii, isolated from the Axial Seamount in the Pacific Ocean, and resequencing of the two type strains Streptomyces lonarensis strain NCL 716 and Streptomyces bohaiensis strain 11A07.</title>
        <authorList>
            <person name="Loughran R.M."/>
            <person name="Pfannmuller K.M."/>
            <person name="Wasson B.J."/>
            <person name="Deadmond M.C."/>
            <person name="Paddock B.E."/>
            <person name="Koyack M.J."/>
            <person name="Gallegos D.A."/>
            <person name="Mitchell E.A."/>
            <person name="Ushijima B."/>
            <person name="Saw J.H."/>
            <person name="Mcphail K.L."/>
            <person name="Videau P."/>
        </authorList>
    </citation>
    <scope>NUCLEOTIDE SEQUENCE [LARGE SCALE GENOMIC DNA]</scope>
    <source>
        <strain evidence="2 3">NCL716</strain>
    </source>
</reference>
<dbReference type="AlphaFoldDB" id="A0A7X6CX04"/>
<keyword evidence="3" id="KW-1185">Reference proteome</keyword>
<keyword evidence="1" id="KW-1133">Transmembrane helix</keyword>
<evidence type="ECO:0000313" key="3">
    <source>
        <dbReference type="Proteomes" id="UP000578686"/>
    </source>
</evidence>
<protein>
    <submittedName>
        <fullName evidence="2">Uncharacterized protein</fullName>
    </submittedName>
</protein>
<sequence length="68" mass="7096">MPTFRTRLLLVVIAVQFSLVIALAAAFLLYAVDGSALVALGTGAGAFVTTMTLALGVYALLLPRDVEQ</sequence>